<dbReference type="Proteomes" id="UP000271162">
    <property type="component" value="Unassembled WGS sequence"/>
</dbReference>
<dbReference type="EMBL" id="UYSL01013859">
    <property type="protein sequence ID" value="VDL69134.1"/>
    <property type="molecule type" value="Genomic_DNA"/>
</dbReference>
<dbReference type="AlphaFoldDB" id="A0A0N4XSP3"/>
<organism evidence="3">
    <name type="scientific">Nippostrongylus brasiliensis</name>
    <name type="common">Rat hookworm</name>
    <dbReference type="NCBI Taxonomy" id="27835"/>
    <lineage>
        <taxon>Eukaryota</taxon>
        <taxon>Metazoa</taxon>
        <taxon>Ecdysozoa</taxon>
        <taxon>Nematoda</taxon>
        <taxon>Chromadorea</taxon>
        <taxon>Rhabditida</taxon>
        <taxon>Rhabditina</taxon>
        <taxon>Rhabditomorpha</taxon>
        <taxon>Strongyloidea</taxon>
        <taxon>Heligmosomidae</taxon>
        <taxon>Nippostrongylus</taxon>
    </lineage>
</organism>
<gene>
    <name evidence="1" type="ORF">NBR_LOCUS5545</name>
</gene>
<proteinExistence type="predicted"/>
<evidence type="ECO:0000313" key="3">
    <source>
        <dbReference type="WBParaSite" id="NBR_0000554501-mRNA-1"/>
    </source>
</evidence>
<accession>A0A0N4XSP3</accession>
<name>A0A0N4XSP3_NIPBR</name>
<reference evidence="3" key="1">
    <citation type="submission" date="2017-02" db="UniProtKB">
        <authorList>
            <consortium name="WormBaseParasite"/>
        </authorList>
    </citation>
    <scope>IDENTIFICATION</scope>
</reference>
<keyword evidence="2" id="KW-1185">Reference proteome</keyword>
<dbReference type="WBParaSite" id="NBR_0000554501-mRNA-1">
    <property type="protein sequence ID" value="NBR_0000554501-mRNA-1"/>
    <property type="gene ID" value="NBR_0000554501"/>
</dbReference>
<protein>
    <submittedName>
        <fullName evidence="1 3">Uncharacterized protein</fullName>
    </submittedName>
</protein>
<evidence type="ECO:0000313" key="2">
    <source>
        <dbReference type="Proteomes" id="UP000271162"/>
    </source>
</evidence>
<evidence type="ECO:0000313" key="1">
    <source>
        <dbReference type="EMBL" id="VDL69134.1"/>
    </source>
</evidence>
<sequence>MRTPVLIHCAIIPSAETVLAIIANDCGEYWPFWLSLHQVWSRSTSHPQLNLGLSA</sequence>
<reference evidence="1 2" key="2">
    <citation type="submission" date="2018-11" db="EMBL/GenBank/DDBJ databases">
        <authorList>
            <consortium name="Pathogen Informatics"/>
        </authorList>
    </citation>
    <scope>NUCLEOTIDE SEQUENCE [LARGE SCALE GENOMIC DNA]</scope>
</reference>